<protein>
    <submittedName>
        <fullName evidence="1">SUKH-3 domain-containing protein</fullName>
    </submittedName>
</protein>
<keyword evidence="2" id="KW-1185">Reference proteome</keyword>
<dbReference type="Pfam" id="PF14433">
    <property type="entry name" value="SUKH-3"/>
    <property type="match status" value="1"/>
</dbReference>
<sequence>MTERIPDPVAEALAAAGWQPGRRAEDRAREWALRIGGYATPDGRQHTVLPAAIEAYAEFGGLRVPPAGPGEEVAASAVDLDPLRALHSVATLAGLADALGVPLSPLGVENDGAGILAVDRTGRVFLLDHAGDWYLGETVPEALAVLLLGRQPARIAEDGVW</sequence>
<organism evidence="1 2">
    <name type="scientific">Plantactinospora siamensis</name>
    <dbReference type="NCBI Taxonomy" id="555372"/>
    <lineage>
        <taxon>Bacteria</taxon>
        <taxon>Bacillati</taxon>
        <taxon>Actinomycetota</taxon>
        <taxon>Actinomycetes</taxon>
        <taxon>Micromonosporales</taxon>
        <taxon>Micromonosporaceae</taxon>
        <taxon>Plantactinospora</taxon>
    </lineage>
</organism>
<reference evidence="1 2" key="1">
    <citation type="submission" date="2024-09" db="EMBL/GenBank/DDBJ databases">
        <authorList>
            <person name="Sun Q."/>
            <person name="Mori K."/>
        </authorList>
    </citation>
    <scope>NUCLEOTIDE SEQUENCE [LARGE SCALE GENOMIC DNA]</scope>
    <source>
        <strain evidence="1 2">TBRC 2205</strain>
    </source>
</reference>
<name>A0ABV6NQ45_9ACTN</name>
<evidence type="ECO:0000313" key="2">
    <source>
        <dbReference type="Proteomes" id="UP001589894"/>
    </source>
</evidence>
<gene>
    <name evidence="1" type="ORF">ACFFHU_01760</name>
</gene>
<accession>A0ABV6NQ45</accession>
<dbReference type="Proteomes" id="UP001589894">
    <property type="component" value="Unassembled WGS sequence"/>
</dbReference>
<dbReference type="EMBL" id="JBHLUE010000002">
    <property type="protein sequence ID" value="MFC0562900.1"/>
    <property type="molecule type" value="Genomic_DNA"/>
</dbReference>
<evidence type="ECO:0000313" key="1">
    <source>
        <dbReference type="EMBL" id="MFC0562900.1"/>
    </source>
</evidence>
<comment type="caution">
    <text evidence="1">The sequence shown here is derived from an EMBL/GenBank/DDBJ whole genome shotgun (WGS) entry which is preliminary data.</text>
</comment>
<proteinExistence type="predicted"/>
<dbReference type="InterPro" id="IPR025850">
    <property type="entry name" value="SUKH-3"/>
</dbReference>
<dbReference type="RefSeq" id="WP_377334960.1">
    <property type="nucleotide sequence ID" value="NZ_JBHLUE010000002.1"/>
</dbReference>